<reference evidence="11" key="1">
    <citation type="submission" date="2015-09" db="EMBL/GenBank/DDBJ databases">
        <authorList>
            <person name="Graham D.E."/>
            <person name="Mahan K.M."/>
            <person name="Klingeman D.M."/>
            <person name="Fida T."/>
            <person name="Giannone R.J."/>
            <person name="Hettich R.L."/>
            <person name="Parry R.J."/>
            <person name="Spain J.C."/>
        </authorList>
    </citation>
    <scope>NUCLEOTIDE SEQUENCE [LARGE SCALE GENOMIC DNA]</scope>
    <source>
        <strain evidence="11">JCM 4701</strain>
    </source>
</reference>
<organism evidence="10 11">
    <name type="scientific">Streptomyces noursei</name>
    <name type="common">Streptomyces albulus</name>
    <dbReference type="NCBI Taxonomy" id="1971"/>
    <lineage>
        <taxon>Bacteria</taxon>
        <taxon>Bacillati</taxon>
        <taxon>Actinomycetota</taxon>
        <taxon>Actinomycetes</taxon>
        <taxon>Kitasatosporales</taxon>
        <taxon>Streptomycetaceae</taxon>
        <taxon>Streptomyces</taxon>
    </lineage>
</organism>
<evidence type="ECO:0000259" key="9">
    <source>
        <dbReference type="PROSITE" id="PS51884"/>
    </source>
</evidence>
<dbReference type="RefSeq" id="WP_073443980.1">
    <property type="nucleotide sequence ID" value="NZ_LJSN01000002.1"/>
</dbReference>
<comment type="subcellular location">
    <subcellularLocation>
        <location evidence="1">Secreted</location>
        <location evidence="1">Cell wall</location>
    </subcellularLocation>
</comment>
<evidence type="ECO:0000256" key="6">
    <source>
        <dbReference type="ARBA" id="ARBA00023087"/>
    </source>
</evidence>
<keyword evidence="2" id="KW-0134">Cell wall</keyword>
<gene>
    <name evidence="10" type="ORF">AOB60_04745</name>
</gene>
<keyword evidence="6 7" id="KW-0034">Amyloid</keyword>
<dbReference type="PROSITE" id="PS51318">
    <property type="entry name" value="TAT"/>
    <property type="match status" value="1"/>
</dbReference>
<evidence type="ECO:0000256" key="4">
    <source>
        <dbReference type="ARBA" id="ARBA00022729"/>
    </source>
</evidence>
<evidence type="ECO:0000256" key="7">
    <source>
        <dbReference type="PROSITE-ProRule" id="PRU01232"/>
    </source>
</evidence>
<sequence>MSRITRITAMAALAAGTALGGSSAAFADAHAGGAAVRSPGVISGNLIQIPVHVPINLCGNTANFAAVLNPAFGNICVNAEKHHRHHHKGGKR</sequence>
<dbReference type="Pfam" id="PF03777">
    <property type="entry name" value="ChpA-C"/>
    <property type="match status" value="1"/>
</dbReference>
<evidence type="ECO:0000256" key="5">
    <source>
        <dbReference type="ARBA" id="ARBA00022889"/>
    </source>
</evidence>
<comment type="caution">
    <text evidence="10">The sequence shown here is derived from an EMBL/GenBank/DDBJ whole genome shotgun (WGS) entry which is preliminary data.</text>
</comment>
<accession>A0A2N8PH04</accession>
<dbReference type="PROSITE" id="PS51884">
    <property type="entry name" value="CHAPLIN"/>
    <property type="match status" value="1"/>
</dbReference>
<proteinExistence type="predicted"/>
<evidence type="ECO:0000313" key="10">
    <source>
        <dbReference type="EMBL" id="PNE40289.1"/>
    </source>
</evidence>
<keyword evidence="4 8" id="KW-0732">Signal</keyword>
<dbReference type="EMBL" id="LJSN01000002">
    <property type="protein sequence ID" value="PNE40289.1"/>
    <property type="molecule type" value="Genomic_DNA"/>
</dbReference>
<evidence type="ECO:0000256" key="8">
    <source>
        <dbReference type="SAM" id="SignalP"/>
    </source>
</evidence>
<evidence type="ECO:0000256" key="2">
    <source>
        <dbReference type="ARBA" id="ARBA00022512"/>
    </source>
</evidence>
<protein>
    <submittedName>
        <fullName evidence="10">Chaplin</fullName>
    </submittedName>
</protein>
<dbReference type="InterPro" id="IPR005528">
    <property type="entry name" value="ChpA-H"/>
</dbReference>
<name>A0A2N8PH04_STRNR</name>
<dbReference type="Proteomes" id="UP000236047">
    <property type="component" value="Unassembled WGS sequence"/>
</dbReference>
<feature type="domain" description="Chaplin" evidence="9">
    <location>
        <begin position="38"/>
        <end position="78"/>
    </location>
</feature>
<feature type="chain" id="PRO_5014750615" evidence="8">
    <location>
        <begin position="28"/>
        <end position="92"/>
    </location>
</feature>
<dbReference type="AlphaFoldDB" id="A0A2N8PH04"/>
<keyword evidence="3" id="KW-0964">Secreted</keyword>
<keyword evidence="5" id="KW-0130">Cell adhesion</keyword>
<evidence type="ECO:0000256" key="3">
    <source>
        <dbReference type="ARBA" id="ARBA00022525"/>
    </source>
</evidence>
<dbReference type="InterPro" id="IPR006311">
    <property type="entry name" value="TAT_signal"/>
</dbReference>
<feature type="signal peptide" evidence="8">
    <location>
        <begin position="1"/>
        <end position="27"/>
    </location>
</feature>
<evidence type="ECO:0000256" key="1">
    <source>
        <dbReference type="ARBA" id="ARBA00004191"/>
    </source>
</evidence>
<keyword evidence="11" id="KW-1185">Reference proteome</keyword>
<dbReference type="GO" id="GO:0007155">
    <property type="term" value="P:cell adhesion"/>
    <property type="evidence" value="ECO:0007669"/>
    <property type="project" value="UniProtKB-KW"/>
</dbReference>
<evidence type="ECO:0000313" key="11">
    <source>
        <dbReference type="Proteomes" id="UP000236047"/>
    </source>
</evidence>